<accession>A0A0D7BSN9</accession>
<feature type="binding site" evidence="3">
    <location>
        <position position="233"/>
    </location>
    <ligand>
        <name>FAD</name>
        <dbReference type="ChEBI" id="CHEBI:57692"/>
    </ligand>
</feature>
<evidence type="ECO:0000256" key="3">
    <source>
        <dbReference type="PIRSR" id="PIRSR000137-2"/>
    </source>
</evidence>
<evidence type="ECO:0000313" key="5">
    <source>
        <dbReference type="EMBL" id="KIY72626.1"/>
    </source>
</evidence>
<evidence type="ECO:0000256" key="2">
    <source>
        <dbReference type="ARBA" id="ARBA00010790"/>
    </source>
</evidence>
<dbReference type="GO" id="GO:0016614">
    <property type="term" value="F:oxidoreductase activity, acting on CH-OH group of donors"/>
    <property type="evidence" value="ECO:0007669"/>
    <property type="project" value="InterPro"/>
</dbReference>
<dbReference type="EMBL" id="KN880442">
    <property type="protein sequence ID" value="KIY72626.1"/>
    <property type="molecule type" value="Genomic_DNA"/>
</dbReference>
<dbReference type="AlphaFoldDB" id="A0A0D7BSN9"/>
<feature type="domain" description="Glucose-methanol-choline oxidoreductase N-terminal" evidence="4">
    <location>
        <begin position="275"/>
        <end position="289"/>
    </location>
</feature>
<dbReference type="Proteomes" id="UP000054007">
    <property type="component" value="Unassembled WGS sequence"/>
</dbReference>
<dbReference type="PROSITE" id="PS00624">
    <property type="entry name" value="GMC_OXRED_2"/>
    <property type="match status" value="1"/>
</dbReference>
<evidence type="ECO:0000256" key="1">
    <source>
        <dbReference type="ARBA" id="ARBA00001974"/>
    </source>
</evidence>
<dbReference type="Gene3D" id="3.30.560.10">
    <property type="entry name" value="Glucose Oxidase, domain 3"/>
    <property type="match status" value="1"/>
</dbReference>
<dbReference type="Gene3D" id="3.50.50.60">
    <property type="entry name" value="FAD/NAD(P)-binding domain"/>
    <property type="match status" value="1"/>
</dbReference>
<evidence type="ECO:0000259" key="4">
    <source>
        <dbReference type="PROSITE" id="PS00624"/>
    </source>
</evidence>
<dbReference type="InterPro" id="IPR007867">
    <property type="entry name" value="GMC_OxRtase_C"/>
</dbReference>
<protein>
    <submittedName>
        <fullName evidence="5">GMC oxidoreductase</fullName>
    </submittedName>
</protein>
<dbReference type="PANTHER" id="PTHR11552">
    <property type="entry name" value="GLUCOSE-METHANOL-CHOLINE GMC OXIDOREDUCTASE"/>
    <property type="match status" value="1"/>
</dbReference>
<feature type="binding site" evidence="3">
    <location>
        <begin position="533"/>
        <end position="534"/>
    </location>
    <ligand>
        <name>FAD</name>
        <dbReference type="ChEBI" id="CHEBI:57692"/>
    </ligand>
</feature>
<keyword evidence="6" id="KW-1185">Reference proteome</keyword>
<organism evidence="5 6">
    <name type="scientific">Cylindrobasidium torrendii FP15055 ss-10</name>
    <dbReference type="NCBI Taxonomy" id="1314674"/>
    <lineage>
        <taxon>Eukaryota</taxon>
        <taxon>Fungi</taxon>
        <taxon>Dikarya</taxon>
        <taxon>Basidiomycota</taxon>
        <taxon>Agaricomycotina</taxon>
        <taxon>Agaricomycetes</taxon>
        <taxon>Agaricomycetidae</taxon>
        <taxon>Agaricales</taxon>
        <taxon>Marasmiineae</taxon>
        <taxon>Physalacriaceae</taxon>
        <taxon>Cylindrobasidium</taxon>
    </lineage>
</organism>
<dbReference type="SUPFAM" id="SSF51905">
    <property type="entry name" value="FAD/NAD(P)-binding domain"/>
    <property type="match status" value="1"/>
</dbReference>
<keyword evidence="3" id="KW-0274">FAD</keyword>
<proteinExistence type="inferred from homology"/>
<dbReference type="STRING" id="1314674.A0A0D7BSN9"/>
<dbReference type="Pfam" id="PF00732">
    <property type="entry name" value="GMC_oxred_N"/>
    <property type="match status" value="1"/>
</dbReference>
<dbReference type="Pfam" id="PF05199">
    <property type="entry name" value="GMC_oxred_C"/>
    <property type="match status" value="1"/>
</dbReference>
<dbReference type="InterPro" id="IPR012132">
    <property type="entry name" value="GMC_OxRdtase"/>
</dbReference>
<dbReference type="InterPro" id="IPR036188">
    <property type="entry name" value="FAD/NAD-bd_sf"/>
</dbReference>
<dbReference type="GO" id="GO:0050660">
    <property type="term" value="F:flavin adenine dinucleotide binding"/>
    <property type="evidence" value="ECO:0007669"/>
    <property type="project" value="InterPro"/>
</dbReference>
<dbReference type="OrthoDB" id="269227at2759"/>
<comment type="cofactor">
    <cofactor evidence="1 3">
        <name>FAD</name>
        <dbReference type="ChEBI" id="CHEBI:57692"/>
    </cofactor>
</comment>
<dbReference type="PANTHER" id="PTHR11552:SF78">
    <property type="entry name" value="GLUCOSE-METHANOL-CHOLINE OXIDOREDUCTASE N-TERMINAL DOMAIN-CONTAINING PROTEIN"/>
    <property type="match status" value="1"/>
</dbReference>
<gene>
    <name evidence="5" type="ORF">CYLTODRAFT_417828</name>
</gene>
<evidence type="ECO:0000313" key="6">
    <source>
        <dbReference type="Proteomes" id="UP000054007"/>
    </source>
</evidence>
<dbReference type="InterPro" id="IPR000172">
    <property type="entry name" value="GMC_OxRdtase_N"/>
</dbReference>
<reference evidence="5 6" key="1">
    <citation type="journal article" date="2015" name="Fungal Genet. Biol.">
        <title>Evolution of novel wood decay mechanisms in Agaricales revealed by the genome sequences of Fistulina hepatica and Cylindrobasidium torrendii.</title>
        <authorList>
            <person name="Floudas D."/>
            <person name="Held B.W."/>
            <person name="Riley R."/>
            <person name="Nagy L.G."/>
            <person name="Koehler G."/>
            <person name="Ransdell A.S."/>
            <person name="Younus H."/>
            <person name="Chow J."/>
            <person name="Chiniquy J."/>
            <person name="Lipzen A."/>
            <person name="Tritt A."/>
            <person name="Sun H."/>
            <person name="Haridas S."/>
            <person name="LaButti K."/>
            <person name="Ohm R.A."/>
            <person name="Kues U."/>
            <person name="Blanchette R.A."/>
            <person name="Grigoriev I.V."/>
            <person name="Minto R.E."/>
            <person name="Hibbett D.S."/>
        </authorList>
    </citation>
    <scope>NUCLEOTIDE SEQUENCE [LARGE SCALE GENOMIC DNA]</scope>
    <source>
        <strain evidence="5 6">FP15055 ss-10</strain>
    </source>
</reference>
<feature type="binding site" evidence="3">
    <location>
        <begin position="17"/>
        <end position="18"/>
    </location>
    <ligand>
        <name>FAD</name>
        <dbReference type="ChEBI" id="CHEBI:57692"/>
    </ligand>
</feature>
<sequence>MTSEETSFDIILVGGGTTSCVIAGRLHDADPDLRILVLERGPHTRGLDTHTQPSRFFSNLIDPSAKTLSRFTSIPNPELGGRQIVVPAGHCIGGGSAVNFMMYTRASASDYDDWEKLGNPGWGSSDLIPLACKAETYTPFLKESKNHGTSGPILVSPGGHPFNVADEFLSVAAQYDKTRPVVDDISNFENGNAYGRWAKYIDPKTGMRSDAAVAHIYNKPESPNLVILTGKCVSRVVFEDGIAKGVECIDEDAVMSASATTALFTASRMVVLAAGAFGSPLILERSGIGAQEALRSHGIATIVDLPGVGENYNDHNLYIPVYYVDESADCMVDLYRNVEVEKLAASYAMWKATGQGLVASNGIDAGSKVRPSDEEIQHLGPHFREIWSRKYAPAPDKPLMWIGTLASYLGPSPLDRKVLSVAYYNEYLESIGSVHIASNDPLEPPVFDCGYLKDSFDLIAARWAYKMARELARRMKYYRGEFKADHPAFKSTSQAACHENALPVLMDAPNIVYTEDDDRVIDEYHRAVVATAWHALGTCAMKPREDNGVVDPQLNVYGVQKLKVADMSIAPLNVSANTYNTALIIGEKAAVIIGKELGLSIATK</sequence>
<dbReference type="PIRSF" id="PIRSF000137">
    <property type="entry name" value="Alcohol_oxidase"/>
    <property type="match status" value="1"/>
</dbReference>
<dbReference type="SUPFAM" id="SSF54373">
    <property type="entry name" value="FAD-linked reductases, C-terminal domain"/>
    <property type="match status" value="1"/>
</dbReference>
<keyword evidence="3" id="KW-0285">Flavoprotein</keyword>
<comment type="similarity">
    <text evidence="2">Belongs to the GMC oxidoreductase family.</text>
</comment>
<name>A0A0D7BSN9_9AGAR</name>